<dbReference type="RefSeq" id="XP_038077032.1">
    <property type="nucleotide sequence ID" value="XM_038221104.1"/>
</dbReference>
<feature type="region of interest" description="Disordered" evidence="1">
    <location>
        <begin position="537"/>
        <end position="558"/>
    </location>
</feature>
<dbReference type="Proteomes" id="UP000887568">
    <property type="component" value="Unplaced"/>
</dbReference>
<evidence type="ECO:0000259" key="4">
    <source>
        <dbReference type="PROSITE" id="PS50835"/>
    </source>
</evidence>
<proteinExistence type="predicted"/>
<dbReference type="OMA" id="CHITTEL"/>
<evidence type="ECO:0000256" key="1">
    <source>
        <dbReference type="SAM" id="MobiDB-lite"/>
    </source>
</evidence>
<dbReference type="AlphaFoldDB" id="A0A914BNH1"/>
<reference evidence="5" key="1">
    <citation type="submission" date="2022-11" db="UniProtKB">
        <authorList>
            <consortium name="EnsemblMetazoa"/>
        </authorList>
    </citation>
    <scope>IDENTIFICATION</scope>
</reference>
<accession>A0A914BNH1</accession>
<evidence type="ECO:0000256" key="3">
    <source>
        <dbReference type="SAM" id="SignalP"/>
    </source>
</evidence>
<dbReference type="SUPFAM" id="SSF48726">
    <property type="entry name" value="Immunoglobulin"/>
    <property type="match status" value="1"/>
</dbReference>
<dbReference type="InterPro" id="IPR007110">
    <property type="entry name" value="Ig-like_dom"/>
</dbReference>
<evidence type="ECO:0000313" key="5">
    <source>
        <dbReference type="EnsemblMetazoa" id="XP_038077032.1"/>
    </source>
</evidence>
<dbReference type="SMART" id="SM00409">
    <property type="entry name" value="IG"/>
    <property type="match status" value="2"/>
</dbReference>
<feature type="domain" description="Ig-like" evidence="4">
    <location>
        <begin position="25"/>
        <end position="134"/>
    </location>
</feature>
<keyword evidence="3" id="KW-0732">Signal</keyword>
<organism evidence="5 6">
    <name type="scientific">Patiria miniata</name>
    <name type="common">Bat star</name>
    <name type="synonym">Asterina miniata</name>
    <dbReference type="NCBI Taxonomy" id="46514"/>
    <lineage>
        <taxon>Eukaryota</taxon>
        <taxon>Metazoa</taxon>
        <taxon>Echinodermata</taxon>
        <taxon>Eleutherozoa</taxon>
        <taxon>Asterozoa</taxon>
        <taxon>Asteroidea</taxon>
        <taxon>Valvatacea</taxon>
        <taxon>Valvatida</taxon>
        <taxon>Asterinidae</taxon>
        <taxon>Patiria</taxon>
    </lineage>
</organism>
<keyword evidence="6" id="KW-1185">Reference proteome</keyword>
<dbReference type="Gene3D" id="2.60.40.10">
    <property type="entry name" value="Immunoglobulins"/>
    <property type="match status" value="1"/>
</dbReference>
<dbReference type="PANTHER" id="PTHR45889:SF8">
    <property type="entry name" value="IG-LIKE DOMAIN-CONTAINING PROTEIN"/>
    <property type="match status" value="1"/>
</dbReference>
<dbReference type="InterPro" id="IPR013783">
    <property type="entry name" value="Ig-like_fold"/>
</dbReference>
<keyword evidence="2" id="KW-0812">Transmembrane</keyword>
<feature type="chain" id="PRO_5037586455" description="Ig-like domain-containing protein" evidence="3">
    <location>
        <begin position="24"/>
        <end position="589"/>
    </location>
</feature>
<feature type="transmembrane region" description="Helical" evidence="2">
    <location>
        <begin position="387"/>
        <end position="410"/>
    </location>
</feature>
<sequence>MAVTIVMAVQLMVLGYVAVVTFAQPIWRMEPPDVIALEGDTVMLTCIVGNRTSITRSDQKLFWYHSEHNQRISRNMNILVETEGSQYTVHYDRILGIYTLVIANVDLFHGGTYQCIYRDPKTGAEHHSPNSMLTVLVPPDGGYELCRVYPKSKIILSPTGTRVLSCTSPFPLESSDQVLQIQQNQAVYHNWQAENAMTLHGFFLQNRTTLLSESGLLNGNPLSVKYCAVNSLVVSLFPESCHLVPIKEKMSAVIDPPRLVAKAGDDISLRCSHDTEATIVDYSWEFKSNFPFSGFHLRDKGQIISIKNIGYTNGPVKILCHITTELGLQATAAANISVILDDLPTTPGEPMNHLIGNNEEDKLVQTGNKPDVKEADPDSSLLKNISLLVGPSLGVIFLFIFAIFLAYCLVKWKKKEKPESKPTHLSQEAHAALSLTTVNQNNSKAFSKRHYSDSAACRVSHVGEEYENIEAYADKLAEFSRGTSSFQLNSVRPMEANIKFKIELPQSLSTSMPALNMHGISSIKNTDCSLDREMTSGFSAPAKHGRTSSTVEKKSKSFNSRDAKKEDCYMPLSKVMMDMNKAGKVGTCY</sequence>
<protein>
    <recommendedName>
        <fullName evidence="4">Ig-like domain-containing protein</fullName>
    </recommendedName>
</protein>
<evidence type="ECO:0000313" key="6">
    <source>
        <dbReference type="Proteomes" id="UP000887568"/>
    </source>
</evidence>
<feature type="signal peptide" evidence="3">
    <location>
        <begin position="1"/>
        <end position="23"/>
    </location>
</feature>
<dbReference type="EnsemblMetazoa" id="XM_038221104.1">
    <property type="protein sequence ID" value="XP_038077032.1"/>
    <property type="gene ID" value="LOC119744906"/>
</dbReference>
<keyword evidence="2" id="KW-1133">Transmembrane helix</keyword>
<dbReference type="InterPro" id="IPR036179">
    <property type="entry name" value="Ig-like_dom_sf"/>
</dbReference>
<dbReference type="PANTHER" id="PTHR45889">
    <property type="entry name" value="IG-LIKE DOMAIN-CONTAINING PROTEIN"/>
    <property type="match status" value="1"/>
</dbReference>
<evidence type="ECO:0000256" key="2">
    <source>
        <dbReference type="SAM" id="Phobius"/>
    </source>
</evidence>
<dbReference type="PROSITE" id="PS50835">
    <property type="entry name" value="IG_LIKE"/>
    <property type="match status" value="1"/>
</dbReference>
<name>A0A914BNH1_PATMI</name>
<dbReference type="GeneID" id="119744906"/>
<keyword evidence="2" id="KW-0472">Membrane</keyword>
<dbReference type="InterPro" id="IPR003599">
    <property type="entry name" value="Ig_sub"/>
</dbReference>